<evidence type="ECO:0000313" key="3">
    <source>
        <dbReference type="EMBL" id="KAK7237307.1"/>
    </source>
</evidence>
<feature type="signal peptide" evidence="2">
    <location>
        <begin position="1"/>
        <end position="39"/>
    </location>
</feature>
<evidence type="ECO:0000256" key="1">
    <source>
        <dbReference type="SAM" id="MobiDB-lite"/>
    </source>
</evidence>
<dbReference type="EMBL" id="JBBJCI010000252">
    <property type="protein sequence ID" value="KAK7237307.1"/>
    <property type="molecule type" value="Genomic_DNA"/>
</dbReference>
<accession>A0ABR1FS77</accession>
<organism evidence="3 4">
    <name type="scientific">Aureococcus anophagefferens</name>
    <name type="common">Harmful bloom alga</name>
    <dbReference type="NCBI Taxonomy" id="44056"/>
    <lineage>
        <taxon>Eukaryota</taxon>
        <taxon>Sar</taxon>
        <taxon>Stramenopiles</taxon>
        <taxon>Ochrophyta</taxon>
        <taxon>Pelagophyceae</taxon>
        <taxon>Pelagomonadales</taxon>
        <taxon>Pelagomonadaceae</taxon>
        <taxon>Aureococcus</taxon>
    </lineage>
</organism>
<keyword evidence="2" id="KW-0732">Signal</keyword>
<gene>
    <name evidence="3" type="ORF">SO694_00096030</name>
</gene>
<sequence length="486" mass="52318">MAPGHTRNTRAPRRTSRTSPLRTLTTLAFAFAALPGASALAPPPTLAQADAFHVHYGAGKLGLGLVVPAVAAAGTPLAVVQRPSEKWAALEGPFDLRVNGDVVVEGVARVDALDASPPPAVSFVLDDDPAHLAALAGRATSFSCSLGGAMADEMAAALGSLPVRDDPPVLYCAENDHDAVAALRETLAGRARVVDCVVDRVCTAADVSASAVDVAAEPWGGSICVVEPGLDNSPFDDRATLAASAEHAAFLSKRKASLVNGMHTVLSFLTLQEVGPDGDATLLKYSDMRRSNQRLVEAWRTVRVAELLEEFGADRVNAWGPGPGPPAQAWCALLDFADEVLVERFSKVDDRVKRVLGGGVEDRFETRLMPAGDWVLKHGAAHREFFLFAAKRDRERARARRRARPAFVFAESDRIEPPRVSPRMALRRARLACVELLIEARPFCSKEQMILHPPKKASKRRRAASAMQRWWADKTNGDEPAPAYSR</sequence>
<feature type="region of interest" description="Disordered" evidence="1">
    <location>
        <begin position="454"/>
        <end position="486"/>
    </location>
</feature>
<protein>
    <recommendedName>
        <fullName evidence="5">Mannitol dehydrogenase C-terminal domain-containing protein</fullName>
    </recommendedName>
</protein>
<proteinExistence type="predicted"/>
<evidence type="ECO:0000313" key="4">
    <source>
        <dbReference type="Proteomes" id="UP001363151"/>
    </source>
</evidence>
<name>A0ABR1FS77_AURAN</name>
<feature type="compositionally biased region" description="Basic residues" evidence="1">
    <location>
        <begin position="454"/>
        <end position="463"/>
    </location>
</feature>
<keyword evidence="4" id="KW-1185">Reference proteome</keyword>
<evidence type="ECO:0000256" key="2">
    <source>
        <dbReference type="SAM" id="SignalP"/>
    </source>
</evidence>
<comment type="caution">
    <text evidence="3">The sequence shown here is derived from an EMBL/GenBank/DDBJ whole genome shotgun (WGS) entry which is preliminary data.</text>
</comment>
<dbReference type="Proteomes" id="UP001363151">
    <property type="component" value="Unassembled WGS sequence"/>
</dbReference>
<reference evidence="3 4" key="1">
    <citation type="submission" date="2024-03" db="EMBL/GenBank/DDBJ databases">
        <title>Aureococcus anophagefferens CCMP1851 and Kratosvirus quantuckense: Draft genome of a second virus-susceptible host strain in the model system.</title>
        <authorList>
            <person name="Chase E."/>
            <person name="Truchon A.R."/>
            <person name="Schepens W."/>
            <person name="Wilhelm S.W."/>
        </authorList>
    </citation>
    <scope>NUCLEOTIDE SEQUENCE [LARGE SCALE GENOMIC DNA]</scope>
    <source>
        <strain evidence="3 4">CCMP1851</strain>
    </source>
</reference>
<evidence type="ECO:0008006" key="5">
    <source>
        <dbReference type="Google" id="ProtNLM"/>
    </source>
</evidence>
<feature type="chain" id="PRO_5045048661" description="Mannitol dehydrogenase C-terminal domain-containing protein" evidence="2">
    <location>
        <begin position="40"/>
        <end position="486"/>
    </location>
</feature>